<dbReference type="CDD" id="cd09854">
    <property type="entry name" value="PIN_VapC-like"/>
    <property type="match status" value="1"/>
</dbReference>
<evidence type="ECO:0000313" key="2">
    <source>
        <dbReference type="EMBL" id="QOQ87749.1"/>
    </source>
</evidence>
<reference evidence="2 3" key="1">
    <citation type="submission" date="2020-10" db="EMBL/GenBank/DDBJ databases">
        <title>Campylobacter and Helicobacter PacBio genomes.</title>
        <authorList>
            <person name="Lane C."/>
        </authorList>
    </citation>
    <scope>NUCLEOTIDE SEQUENCE [LARGE SCALE GENOMIC DNA]</scope>
    <source>
        <strain evidence="2 3">2016D-0077</strain>
    </source>
</reference>
<feature type="domain" description="PIN" evidence="1">
    <location>
        <begin position="7"/>
        <end position="129"/>
    </location>
</feature>
<dbReference type="Pfam" id="PF01850">
    <property type="entry name" value="PIN"/>
    <property type="match status" value="1"/>
</dbReference>
<protein>
    <submittedName>
        <fullName evidence="2">Type II toxin-antitoxin system VapC family toxin</fullName>
    </submittedName>
</protein>
<dbReference type="AlphaFoldDB" id="A0A7M1LGM2"/>
<dbReference type="EMBL" id="CP063078">
    <property type="protein sequence ID" value="QOQ87749.1"/>
    <property type="molecule type" value="Genomic_DNA"/>
</dbReference>
<evidence type="ECO:0000259" key="1">
    <source>
        <dbReference type="Pfam" id="PF01850"/>
    </source>
</evidence>
<dbReference type="InterPro" id="IPR029060">
    <property type="entry name" value="PIN-like_dom_sf"/>
</dbReference>
<sequence>MENKKLFLDTNILLDELFEDRVFSKATAKKIDGFIKDGYTFVLNALSLNTIWYIGAKKDRLKTLEFIKDFFKTDLFEVYEIKNRDIVEIISIIDKNPKADFEDLQQYICAKNSNSIAIITNDKNFPKIDLPLIRTENFD</sequence>
<dbReference type="Gene3D" id="3.40.50.1010">
    <property type="entry name" value="5'-nuclease"/>
    <property type="match status" value="1"/>
</dbReference>
<dbReference type="Proteomes" id="UP000594749">
    <property type="component" value="Chromosome"/>
</dbReference>
<keyword evidence="3" id="KW-1185">Reference proteome</keyword>
<accession>A0A7M1LGM2</accession>
<dbReference type="RefSeq" id="WP_025802502.1">
    <property type="nucleotide sequence ID" value="NZ_CP053842.1"/>
</dbReference>
<dbReference type="InterPro" id="IPR002716">
    <property type="entry name" value="PIN_dom"/>
</dbReference>
<dbReference type="SUPFAM" id="SSF88723">
    <property type="entry name" value="PIN domain-like"/>
    <property type="match status" value="1"/>
</dbReference>
<dbReference type="OrthoDB" id="5373272at2"/>
<organism evidence="2 3">
    <name type="scientific">Campylobacter corcagiensis</name>
    <dbReference type="NCBI Taxonomy" id="1448857"/>
    <lineage>
        <taxon>Bacteria</taxon>
        <taxon>Pseudomonadati</taxon>
        <taxon>Campylobacterota</taxon>
        <taxon>Epsilonproteobacteria</taxon>
        <taxon>Campylobacterales</taxon>
        <taxon>Campylobacteraceae</taxon>
        <taxon>Campylobacter</taxon>
    </lineage>
</organism>
<proteinExistence type="predicted"/>
<gene>
    <name evidence="2" type="ORF">IMC76_02765</name>
</gene>
<evidence type="ECO:0000313" key="3">
    <source>
        <dbReference type="Proteomes" id="UP000594749"/>
    </source>
</evidence>
<name>A0A7M1LGM2_9BACT</name>